<dbReference type="RefSeq" id="WP_133033405.1">
    <property type="nucleotide sequence ID" value="NZ_BAABEI010000012.1"/>
</dbReference>
<name>A0A4R2D313_SHIGR</name>
<organism evidence="1 2">
    <name type="scientific">Shinella granuli</name>
    <dbReference type="NCBI Taxonomy" id="323621"/>
    <lineage>
        <taxon>Bacteria</taxon>
        <taxon>Pseudomonadati</taxon>
        <taxon>Pseudomonadota</taxon>
        <taxon>Alphaproteobacteria</taxon>
        <taxon>Hyphomicrobiales</taxon>
        <taxon>Rhizobiaceae</taxon>
        <taxon>Shinella</taxon>
    </lineage>
</organism>
<accession>A0A4R2D313</accession>
<sequence length="69" mass="7900">METFDTLMSKARTAEAEAAMWDRSAREAEDSAKRFRQYAKNRQREAADYRELADRKLSEINASLEGIAA</sequence>
<gene>
    <name evidence="1" type="ORF">EV665_102595</name>
</gene>
<dbReference type="Proteomes" id="UP000295351">
    <property type="component" value="Unassembled WGS sequence"/>
</dbReference>
<dbReference type="EMBL" id="SLVX01000002">
    <property type="protein sequence ID" value="TCN48066.1"/>
    <property type="molecule type" value="Genomic_DNA"/>
</dbReference>
<keyword evidence="2" id="KW-1185">Reference proteome</keyword>
<comment type="caution">
    <text evidence="1">The sequence shown here is derived from an EMBL/GenBank/DDBJ whole genome shotgun (WGS) entry which is preliminary data.</text>
</comment>
<dbReference type="AlphaFoldDB" id="A0A4R2D313"/>
<evidence type="ECO:0000313" key="2">
    <source>
        <dbReference type="Proteomes" id="UP000295351"/>
    </source>
</evidence>
<protein>
    <submittedName>
        <fullName evidence="1">Uncharacterized protein</fullName>
    </submittedName>
</protein>
<evidence type="ECO:0000313" key="1">
    <source>
        <dbReference type="EMBL" id="TCN48066.1"/>
    </source>
</evidence>
<reference evidence="1 2" key="1">
    <citation type="submission" date="2019-03" db="EMBL/GenBank/DDBJ databases">
        <title>Genomic Encyclopedia of Type Strains, Phase IV (KMG-IV): sequencing the most valuable type-strain genomes for metagenomic binning, comparative biology and taxonomic classification.</title>
        <authorList>
            <person name="Goeker M."/>
        </authorList>
    </citation>
    <scope>NUCLEOTIDE SEQUENCE [LARGE SCALE GENOMIC DNA]</scope>
    <source>
        <strain evidence="1 2">DSM 18401</strain>
    </source>
</reference>
<proteinExistence type="predicted"/>